<dbReference type="EMBL" id="BAABAJ010000003">
    <property type="protein sequence ID" value="GAA3904412.1"/>
    <property type="molecule type" value="Genomic_DNA"/>
</dbReference>
<protein>
    <submittedName>
        <fullName evidence="1">Uncharacterized protein</fullName>
    </submittedName>
</protein>
<evidence type="ECO:0000313" key="2">
    <source>
        <dbReference type="Proteomes" id="UP001501000"/>
    </source>
</evidence>
<sequence>MHGLQQDPTGLVPVGGPRFRALASGAASAFPEAEAYEGPDHPRAVMAFVCYRAPLRAPPRLLGTMAAMDNPAPRCRLPDWRWAVHEKPGGACNASRASGSPPYHGS</sequence>
<accession>A0ABP7LN80</accession>
<evidence type="ECO:0000313" key="1">
    <source>
        <dbReference type="EMBL" id="GAA3904412.1"/>
    </source>
</evidence>
<reference evidence="2" key="1">
    <citation type="journal article" date="2019" name="Int. J. Syst. Evol. Microbiol.">
        <title>The Global Catalogue of Microorganisms (GCM) 10K type strain sequencing project: providing services to taxonomists for standard genome sequencing and annotation.</title>
        <authorList>
            <consortium name="The Broad Institute Genomics Platform"/>
            <consortium name="The Broad Institute Genome Sequencing Center for Infectious Disease"/>
            <person name="Wu L."/>
            <person name="Ma J."/>
        </authorList>
    </citation>
    <scope>NUCLEOTIDE SEQUENCE [LARGE SCALE GENOMIC DNA]</scope>
    <source>
        <strain evidence="2">JCM 16956</strain>
    </source>
</reference>
<gene>
    <name evidence="1" type="ORF">GCM10022244_13260</name>
</gene>
<organism evidence="1 2">
    <name type="scientific">Streptomyces gulbargensis</name>
    <dbReference type="NCBI Taxonomy" id="364901"/>
    <lineage>
        <taxon>Bacteria</taxon>
        <taxon>Bacillati</taxon>
        <taxon>Actinomycetota</taxon>
        <taxon>Actinomycetes</taxon>
        <taxon>Kitasatosporales</taxon>
        <taxon>Streptomycetaceae</taxon>
        <taxon>Streptomyces</taxon>
    </lineage>
</organism>
<proteinExistence type="predicted"/>
<name>A0ABP7LN80_9ACTN</name>
<dbReference type="Proteomes" id="UP001501000">
    <property type="component" value="Unassembled WGS sequence"/>
</dbReference>
<keyword evidence="2" id="KW-1185">Reference proteome</keyword>
<comment type="caution">
    <text evidence="1">The sequence shown here is derived from an EMBL/GenBank/DDBJ whole genome shotgun (WGS) entry which is preliminary data.</text>
</comment>